<keyword evidence="2" id="KW-1133">Transmembrane helix</keyword>
<reference evidence="3 4" key="1">
    <citation type="submission" date="2019-06" db="EMBL/GenBank/DDBJ databases">
        <title>Genome Sequence of the Brown Rot Fungal Pathogen Monilinia laxa.</title>
        <authorList>
            <person name="De Miccolis Angelini R.M."/>
            <person name="Landi L."/>
            <person name="Abate D."/>
            <person name="Pollastro S."/>
            <person name="Romanazzi G."/>
            <person name="Faretra F."/>
        </authorList>
    </citation>
    <scope>NUCLEOTIDE SEQUENCE [LARGE SCALE GENOMIC DNA]</scope>
    <source>
        <strain evidence="3 4">Mlax316</strain>
    </source>
</reference>
<evidence type="ECO:0000256" key="1">
    <source>
        <dbReference type="SAM" id="MobiDB-lite"/>
    </source>
</evidence>
<evidence type="ECO:0000313" key="3">
    <source>
        <dbReference type="EMBL" id="KAB8304133.1"/>
    </source>
</evidence>
<dbReference type="AlphaFoldDB" id="A0A5N6KK19"/>
<keyword evidence="2" id="KW-0812">Transmembrane</keyword>
<proteinExistence type="predicted"/>
<feature type="region of interest" description="Disordered" evidence="1">
    <location>
        <begin position="119"/>
        <end position="173"/>
    </location>
</feature>
<feature type="transmembrane region" description="Helical" evidence="2">
    <location>
        <begin position="61"/>
        <end position="78"/>
    </location>
</feature>
<dbReference type="OrthoDB" id="3532411at2759"/>
<feature type="compositionally biased region" description="Basic residues" evidence="1">
    <location>
        <begin position="143"/>
        <end position="159"/>
    </location>
</feature>
<dbReference type="Proteomes" id="UP000326757">
    <property type="component" value="Unassembled WGS sequence"/>
</dbReference>
<evidence type="ECO:0000256" key="2">
    <source>
        <dbReference type="SAM" id="Phobius"/>
    </source>
</evidence>
<comment type="caution">
    <text evidence="3">The sequence shown here is derived from an EMBL/GenBank/DDBJ whole genome shotgun (WGS) entry which is preliminary data.</text>
</comment>
<evidence type="ECO:0000313" key="4">
    <source>
        <dbReference type="Proteomes" id="UP000326757"/>
    </source>
</evidence>
<keyword evidence="2" id="KW-0472">Membrane</keyword>
<dbReference type="EMBL" id="VIGI01000001">
    <property type="protein sequence ID" value="KAB8304133.1"/>
    <property type="molecule type" value="Genomic_DNA"/>
</dbReference>
<organism evidence="3 4">
    <name type="scientific">Monilinia laxa</name>
    <name type="common">Brown rot fungus</name>
    <name type="synonym">Sclerotinia laxa</name>
    <dbReference type="NCBI Taxonomy" id="61186"/>
    <lineage>
        <taxon>Eukaryota</taxon>
        <taxon>Fungi</taxon>
        <taxon>Dikarya</taxon>
        <taxon>Ascomycota</taxon>
        <taxon>Pezizomycotina</taxon>
        <taxon>Leotiomycetes</taxon>
        <taxon>Helotiales</taxon>
        <taxon>Sclerotiniaceae</taxon>
        <taxon>Monilinia</taxon>
    </lineage>
</organism>
<gene>
    <name evidence="3" type="ORF">EYC80_003553</name>
</gene>
<sequence>MNSTRKMEELWRNMSLSPLEPHTMIAIRETAINLVRYCANTALICKSLSCCTRYTPQHLPYIGPVVIGVFIYIIYTVYSQGRKIFEAWNAEKDRMVKVNKLGFLVKKAKKAKVLTKKGAQKIKKKNQQAESVDDDVASGNGGKWKRKNHRGGVKAKKAKGKGEGGELRNTKDF</sequence>
<protein>
    <submittedName>
        <fullName evidence="3">Uncharacterized protein</fullName>
    </submittedName>
</protein>
<keyword evidence="4" id="KW-1185">Reference proteome</keyword>
<name>A0A5N6KK19_MONLA</name>
<feature type="compositionally biased region" description="Basic and acidic residues" evidence="1">
    <location>
        <begin position="160"/>
        <end position="173"/>
    </location>
</feature>
<accession>A0A5N6KK19</accession>